<protein>
    <submittedName>
        <fullName evidence="1">Uncharacterized protein</fullName>
    </submittedName>
</protein>
<reference evidence="1" key="1">
    <citation type="submission" date="2018-02" db="EMBL/GenBank/DDBJ databases">
        <title>Rhizophora mucronata_Transcriptome.</title>
        <authorList>
            <person name="Meera S.P."/>
            <person name="Sreeshan A."/>
            <person name="Augustine A."/>
        </authorList>
    </citation>
    <scope>NUCLEOTIDE SEQUENCE</scope>
    <source>
        <tissue evidence="1">Leaf</tissue>
    </source>
</reference>
<organism evidence="1">
    <name type="scientific">Rhizophora mucronata</name>
    <name type="common">Asiatic mangrove</name>
    <dbReference type="NCBI Taxonomy" id="61149"/>
    <lineage>
        <taxon>Eukaryota</taxon>
        <taxon>Viridiplantae</taxon>
        <taxon>Streptophyta</taxon>
        <taxon>Embryophyta</taxon>
        <taxon>Tracheophyta</taxon>
        <taxon>Spermatophyta</taxon>
        <taxon>Magnoliopsida</taxon>
        <taxon>eudicotyledons</taxon>
        <taxon>Gunneridae</taxon>
        <taxon>Pentapetalae</taxon>
        <taxon>rosids</taxon>
        <taxon>fabids</taxon>
        <taxon>Malpighiales</taxon>
        <taxon>Rhizophoraceae</taxon>
        <taxon>Rhizophora</taxon>
    </lineage>
</organism>
<dbReference type="EMBL" id="GGEC01087075">
    <property type="protein sequence ID" value="MBX67559.1"/>
    <property type="molecule type" value="Transcribed_RNA"/>
</dbReference>
<proteinExistence type="predicted"/>
<accession>A0A2P2QKN1</accession>
<name>A0A2P2QKN1_RHIMU</name>
<evidence type="ECO:0000313" key="1">
    <source>
        <dbReference type="EMBL" id="MBX67559.1"/>
    </source>
</evidence>
<sequence length="34" mass="3907">MQRCALLSKLWSTKFKLVQFLALALHRVVGTCPF</sequence>
<dbReference type="AlphaFoldDB" id="A0A2P2QKN1"/>